<evidence type="ECO:0000313" key="1">
    <source>
        <dbReference type="EMBL" id="PJZ52530.1"/>
    </source>
</evidence>
<dbReference type="Proteomes" id="UP000232188">
    <property type="component" value="Unassembled WGS sequence"/>
</dbReference>
<dbReference type="Proteomes" id="UP000232149">
    <property type="component" value="Unassembled WGS sequence"/>
</dbReference>
<accession>A0A2M9YM69</accession>
<dbReference type="RefSeq" id="WP_100786622.1">
    <property type="nucleotide sequence ID" value="NZ_NPDU01000003.1"/>
</dbReference>
<evidence type="ECO:0000313" key="3">
    <source>
        <dbReference type="Proteomes" id="UP000232149"/>
    </source>
</evidence>
<comment type="caution">
    <text evidence="1">The sequence shown here is derived from an EMBL/GenBank/DDBJ whole genome shotgun (WGS) entry which is preliminary data.</text>
</comment>
<sequence>MGSKEEFISKREISLRKKGAPVTLLIPEQIIRMRKLRADKLNLELSFLLKKYQKAALRKKFLGKSFPAVSYQKKGLKLTRMNFRPDEKDWVELGILAQGLGVSRCLLFSILEQWECNQEIPRAELGGALTKITLLKKILLSQKRFHSQLFLLSS</sequence>
<dbReference type="EMBL" id="NPDV01000013">
    <property type="protein sequence ID" value="PJZ52530.1"/>
    <property type="molecule type" value="Genomic_DNA"/>
</dbReference>
<dbReference type="Pfam" id="PF07600">
    <property type="entry name" value="DUF1564"/>
    <property type="match status" value="1"/>
</dbReference>
<gene>
    <name evidence="2" type="ORF">CH376_02075</name>
    <name evidence="1" type="ORF">CH380_15060</name>
</gene>
<name>A0A2M9YM69_9LEPT</name>
<dbReference type="EMBL" id="NPDU01000003">
    <property type="protein sequence ID" value="PJZ63701.1"/>
    <property type="molecule type" value="Genomic_DNA"/>
</dbReference>
<dbReference type="InterPro" id="IPR011458">
    <property type="entry name" value="DUF1564"/>
</dbReference>
<protein>
    <recommendedName>
        <fullName evidence="5">DUF1564 family protein</fullName>
    </recommendedName>
</protein>
<reference evidence="3 4" key="1">
    <citation type="submission" date="2017-07" db="EMBL/GenBank/DDBJ databases">
        <title>Leptospira spp. isolated from tropical soils.</title>
        <authorList>
            <person name="Thibeaux R."/>
            <person name="Iraola G."/>
            <person name="Ferres I."/>
            <person name="Bierque E."/>
            <person name="Girault D."/>
            <person name="Soupe-Gilbert M.-E."/>
            <person name="Picardeau M."/>
            <person name="Goarant C."/>
        </authorList>
    </citation>
    <scope>NUCLEOTIDE SEQUENCE [LARGE SCALE GENOMIC DNA]</scope>
    <source>
        <strain evidence="1 4">FH2-B-C1</strain>
        <strain evidence="2 3">FH2-B-D1</strain>
    </source>
</reference>
<evidence type="ECO:0008006" key="5">
    <source>
        <dbReference type="Google" id="ProtNLM"/>
    </source>
</evidence>
<evidence type="ECO:0000313" key="2">
    <source>
        <dbReference type="EMBL" id="PJZ63701.1"/>
    </source>
</evidence>
<dbReference type="AlphaFoldDB" id="A0A2M9YM69"/>
<organism evidence="1 4">
    <name type="scientific">Leptospira adleri</name>
    <dbReference type="NCBI Taxonomy" id="2023186"/>
    <lineage>
        <taxon>Bacteria</taxon>
        <taxon>Pseudomonadati</taxon>
        <taxon>Spirochaetota</taxon>
        <taxon>Spirochaetia</taxon>
        <taxon>Leptospirales</taxon>
        <taxon>Leptospiraceae</taxon>
        <taxon>Leptospira</taxon>
    </lineage>
</organism>
<proteinExistence type="predicted"/>
<keyword evidence="3" id="KW-1185">Reference proteome</keyword>
<evidence type="ECO:0000313" key="4">
    <source>
        <dbReference type="Proteomes" id="UP000232188"/>
    </source>
</evidence>